<dbReference type="Pfam" id="PF15769">
    <property type="entry name" value="DUF4698"/>
    <property type="match status" value="1"/>
</dbReference>
<evidence type="ECO:0008006" key="4">
    <source>
        <dbReference type="Google" id="ProtNLM"/>
    </source>
</evidence>
<comment type="caution">
    <text evidence="2">The sequence shown here is derived from an EMBL/GenBank/DDBJ whole genome shotgun (WGS) entry which is preliminary data.</text>
</comment>
<evidence type="ECO:0000256" key="1">
    <source>
        <dbReference type="SAM" id="MobiDB-lite"/>
    </source>
</evidence>
<proteinExistence type="predicted"/>
<dbReference type="PANTHER" id="PTHR34754:SF1">
    <property type="entry name" value="COILED-COIL DOMAIN-CONTAINING PROTEIN 60"/>
    <property type="match status" value="1"/>
</dbReference>
<keyword evidence="3" id="KW-1185">Reference proteome</keyword>
<dbReference type="AlphaFoldDB" id="A0A9D3SBQ2"/>
<dbReference type="OrthoDB" id="10017343at2759"/>
<sequence length="587" mass="67374">MPQMLQPCQSLDPGRSLRDKVIYVNPNLEEEFWEKFHHKHKQVFGEVKEKITLETKKVEEEPKIELCRADEGVCRSTPPDSSLQNKDLPLKRPKSQKRGDADSLWKHLWRSRKLVSAVKQGGNYFQLLLEQEEQKNEKRRKKEERRRTDLHHHQTSTSDSEIENEEERRSVNGGVSSSPWRQSNRRQGERLRPFTPVHQSLTSDQPHHLSEEHVYRQLCCLCWLLEALTLERSGRFGSVASCWDAKDPGRSRNTLKAVSREKLIQAKWDRFISPPKSLFPVIRLSRITSLTHKSPALSAASSAVLTTSLPGNMSSCDVTFSGEESECPSVVMLETDPPVSKYLQKLLDEVHQSISKELYGSTTDCSSDTDMISFETLRAQYNTQDRAVTGKLESHTAKSSERSITSTVFSQEKAAMLEEMKLMFTERSQELSLRLIDTLDLQAKKRWMSGVQRYQSLSNMSASRCHTASVPCVTPSPRQESDTQDIPYSTHWLSALLSSLPTHTHSNRKMVCVLEKLKRYTQERILRIRPHVFLRVLNSLQPWELCCPELCVAIEIVRENAVRMSTDEYDCWLCGKLHLPQSAKTGR</sequence>
<feature type="compositionally biased region" description="Polar residues" evidence="1">
    <location>
        <begin position="173"/>
        <end position="182"/>
    </location>
</feature>
<evidence type="ECO:0000313" key="3">
    <source>
        <dbReference type="Proteomes" id="UP000824219"/>
    </source>
</evidence>
<dbReference type="Proteomes" id="UP000824219">
    <property type="component" value="Linkage Group LG22"/>
</dbReference>
<protein>
    <recommendedName>
        <fullName evidence="4">Coiled-coil domain-containing protein 60</fullName>
    </recommendedName>
</protein>
<gene>
    <name evidence="2" type="ORF">KOW79_017912</name>
</gene>
<organism evidence="2 3">
    <name type="scientific">Hemibagrus wyckioides</name>
    <dbReference type="NCBI Taxonomy" id="337641"/>
    <lineage>
        <taxon>Eukaryota</taxon>
        <taxon>Metazoa</taxon>
        <taxon>Chordata</taxon>
        <taxon>Craniata</taxon>
        <taxon>Vertebrata</taxon>
        <taxon>Euteleostomi</taxon>
        <taxon>Actinopterygii</taxon>
        <taxon>Neopterygii</taxon>
        <taxon>Teleostei</taxon>
        <taxon>Ostariophysi</taxon>
        <taxon>Siluriformes</taxon>
        <taxon>Bagridae</taxon>
        <taxon>Hemibagrus</taxon>
    </lineage>
</organism>
<dbReference type="InterPro" id="IPR031526">
    <property type="entry name" value="DUF4698"/>
</dbReference>
<dbReference type="PANTHER" id="PTHR34754">
    <property type="entry name" value="COILED-COIL DOMAIN-CONTAINING PROTEIN 60"/>
    <property type="match status" value="1"/>
</dbReference>
<name>A0A9D3SBQ2_9TELE</name>
<feature type="compositionally biased region" description="Basic residues" evidence="1">
    <location>
        <begin position="137"/>
        <end position="154"/>
    </location>
</feature>
<feature type="region of interest" description="Disordered" evidence="1">
    <location>
        <begin position="72"/>
        <end position="102"/>
    </location>
</feature>
<evidence type="ECO:0000313" key="2">
    <source>
        <dbReference type="EMBL" id="KAG7318157.1"/>
    </source>
</evidence>
<dbReference type="EMBL" id="JAHKSW010000022">
    <property type="protein sequence ID" value="KAG7318157.1"/>
    <property type="molecule type" value="Genomic_DNA"/>
</dbReference>
<reference evidence="2 3" key="1">
    <citation type="submission" date="2021-06" db="EMBL/GenBank/DDBJ databases">
        <title>Chromosome-level genome assembly of the red-tail catfish (Hemibagrus wyckioides).</title>
        <authorList>
            <person name="Shao F."/>
        </authorList>
    </citation>
    <scope>NUCLEOTIDE SEQUENCE [LARGE SCALE GENOMIC DNA]</scope>
    <source>
        <strain evidence="2">EC202008001</strain>
        <tissue evidence="2">Blood</tissue>
    </source>
</reference>
<accession>A0A9D3SBQ2</accession>
<feature type="region of interest" description="Disordered" evidence="1">
    <location>
        <begin position="133"/>
        <end position="191"/>
    </location>
</feature>